<comment type="subcellular location">
    <subcellularLocation>
        <location evidence="1">Cell membrane</location>
        <topology evidence="1">Multi-pass membrane protein</topology>
    </subcellularLocation>
</comment>
<proteinExistence type="inferred from homology"/>
<dbReference type="Proteomes" id="UP000199280">
    <property type="component" value="Unassembled WGS sequence"/>
</dbReference>
<sequence>MYTISTLEITLRLLAAVIVGGVIGYEREENRQAAGLRTNIIVSVSACLITLIQVEIAYYSLNLAIANPDVASSITVDFTRIIAQIVSGIGFLGAGTILITKRDTVTGLTSAATIWTVAGLGIAVGMGYYFLSFIGCLILYVVLHIIKKIRTSIGGLHVEIRYRQPELKKAIELFLSENEIETSDMKFLIENPESEHPNYIVIYGVDLPHYYKKKDLVNGLMNMSKDITNVSFDQ</sequence>
<keyword evidence="12" id="KW-1185">Reference proteome</keyword>
<evidence type="ECO:0000256" key="2">
    <source>
        <dbReference type="ARBA" id="ARBA00009298"/>
    </source>
</evidence>
<reference evidence="10 12" key="2">
    <citation type="submission" date="2016-10" db="EMBL/GenBank/DDBJ databases">
        <authorList>
            <person name="Varghese N."/>
            <person name="Submissions S."/>
        </authorList>
    </citation>
    <scope>NUCLEOTIDE SEQUENCE [LARGE SCALE GENOMIC DNA]</scope>
    <source>
        <strain evidence="10 12">DSM 22150</strain>
    </source>
</reference>
<evidence type="ECO:0000256" key="3">
    <source>
        <dbReference type="ARBA" id="ARBA00022475"/>
    </source>
</evidence>
<reference evidence="9 11" key="1">
    <citation type="submission" date="2016-02" db="EMBL/GenBank/DDBJ databases">
        <authorList>
            <person name="Wen L."/>
            <person name="He K."/>
            <person name="Yang H."/>
        </authorList>
    </citation>
    <scope>NUCLEOTIDE SEQUENCE [LARGE SCALE GENOMIC DNA]</scope>
    <source>
        <strain evidence="9">Trichococcus_R210</strain>
    </source>
</reference>
<evidence type="ECO:0000313" key="9">
    <source>
        <dbReference type="EMBL" id="CZQ86660.1"/>
    </source>
</evidence>
<feature type="transmembrane region" description="Helical" evidence="7">
    <location>
        <begin position="38"/>
        <end position="61"/>
    </location>
</feature>
<feature type="domain" description="MgtC/SapB/SrpB/YhiD N-terminal" evidence="8">
    <location>
        <begin position="13"/>
        <end position="150"/>
    </location>
</feature>
<dbReference type="PANTHER" id="PTHR33778">
    <property type="entry name" value="PROTEIN MGTC"/>
    <property type="match status" value="1"/>
</dbReference>
<dbReference type="AlphaFoldDB" id="A0A143YDX4"/>
<dbReference type="Pfam" id="PF02308">
    <property type="entry name" value="MgtC"/>
    <property type="match status" value="1"/>
</dbReference>
<evidence type="ECO:0000313" key="12">
    <source>
        <dbReference type="Proteomes" id="UP000199280"/>
    </source>
</evidence>
<dbReference type="STRING" id="640938.TR210_541"/>
<dbReference type="GO" id="GO:0005886">
    <property type="term" value="C:plasma membrane"/>
    <property type="evidence" value="ECO:0007669"/>
    <property type="project" value="UniProtKB-SubCell"/>
</dbReference>
<evidence type="ECO:0000256" key="6">
    <source>
        <dbReference type="ARBA" id="ARBA00023136"/>
    </source>
</evidence>
<accession>A0A143YDX4</accession>
<feature type="transmembrane region" description="Helical" evidence="7">
    <location>
        <begin position="128"/>
        <end position="146"/>
    </location>
</feature>
<dbReference type="InterPro" id="IPR003416">
    <property type="entry name" value="MgtC/SapB/SrpB/YhiD_fam"/>
</dbReference>
<evidence type="ECO:0000256" key="1">
    <source>
        <dbReference type="ARBA" id="ARBA00004651"/>
    </source>
</evidence>
<evidence type="ECO:0000256" key="5">
    <source>
        <dbReference type="ARBA" id="ARBA00022989"/>
    </source>
</evidence>
<dbReference type="PRINTS" id="PR01837">
    <property type="entry name" value="MGTCSAPBPROT"/>
</dbReference>
<comment type="similarity">
    <text evidence="2">Belongs to the MgtC/SapB family.</text>
</comment>
<keyword evidence="6 7" id="KW-0472">Membrane</keyword>
<dbReference type="EMBL" id="FJNB01000003">
    <property type="protein sequence ID" value="CZQ86660.1"/>
    <property type="molecule type" value="Genomic_DNA"/>
</dbReference>
<evidence type="ECO:0000313" key="11">
    <source>
        <dbReference type="Proteomes" id="UP000076878"/>
    </source>
</evidence>
<gene>
    <name evidence="10" type="ORF">SAMN05216375_10217</name>
    <name evidence="9" type="ORF">TR210_541</name>
</gene>
<feature type="transmembrane region" description="Helical" evidence="7">
    <location>
        <begin position="6"/>
        <end position="26"/>
    </location>
</feature>
<dbReference type="RefSeq" id="WP_162268597.1">
    <property type="nucleotide sequence ID" value="NZ_FJNB01000003.1"/>
</dbReference>
<organism evidence="9 11">
    <name type="scientific">Trichococcus ilyis</name>
    <dbReference type="NCBI Taxonomy" id="640938"/>
    <lineage>
        <taxon>Bacteria</taxon>
        <taxon>Bacillati</taxon>
        <taxon>Bacillota</taxon>
        <taxon>Bacilli</taxon>
        <taxon>Lactobacillales</taxon>
        <taxon>Carnobacteriaceae</taxon>
        <taxon>Trichococcus</taxon>
    </lineage>
</organism>
<keyword evidence="5 7" id="KW-1133">Transmembrane helix</keyword>
<dbReference type="PANTHER" id="PTHR33778:SF1">
    <property type="entry name" value="MAGNESIUM TRANSPORTER YHID-RELATED"/>
    <property type="match status" value="1"/>
</dbReference>
<evidence type="ECO:0000259" key="8">
    <source>
        <dbReference type="Pfam" id="PF02308"/>
    </source>
</evidence>
<keyword evidence="3" id="KW-1003">Cell membrane</keyword>
<dbReference type="Proteomes" id="UP000076878">
    <property type="component" value="Unassembled WGS sequence"/>
</dbReference>
<dbReference type="InterPro" id="IPR049177">
    <property type="entry name" value="MgtC_SapB_SrpB_YhiD_N"/>
</dbReference>
<evidence type="ECO:0000256" key="4">
    <source>
        <dbReference type="ARBA" id="ARBA00022692"/>
    </source>
</evidence>
<name>A0A143YDX4_9LACT</name>
<evidence type="ECO:0000256" key="7">
    <source>
        <dbReference type="SAM" id="Phobius"/>
    </source>
</evidence>
<feature type="transmembrane region" description="Helical" evidence="7">
    <location>
        <begin position="81"/>
        <end position="98"/>
    </location>
</feature>
<evidence type="ECO:0000313" key="10">
    <source>
        <dbReference type="EMBL" id="SEI61889.1"/>
    </source>
</evidence>
<protein>
    <submittedName>
        <fullName evidence="10">Mg2+ transporter-C (MgtC) family protein</fullName>
    </submittedName>
    <submittedName>
        <fullName evidence="9">Mgtc/sapb/srpb transporter</fullName>
    </submittedName>
</protein>
<dbReference type="EMBL" id="FNYT01000002">
    <property type="protein sequence ID" value="SEI61889.1"/>
    <property type="molecule type" value="Genomic_DNA"/>
</dbReference>
<keyword evidence="4 7" id="KW-0812">Transmembrane</keyword>